<dbReference type="EMBL" id="CP002665">
    <property type="protein sequence ID" value="AEI12983.1"/>
    <property type="molecule type" value="Genomic_DNA"/>
</dbReference>
<evidence type="ECO:0000313" key="5">
    <source>
        <dbReference type="EMBL" id="AEI12983.1"/>
    </source>
</evidence>
<dbReference type="InterPro" id="IPR000524">
    <property type="entry name" value="Tscrpt_reg_HTH_GntR"/>
</dbReference>
<evidence type="ECO:0000256" key="2">
    <source>
        <dbReference type="ARBA" id="ARBA00023125"/>
    </source>
</evidence>
<dbReference type="InterPro" id="IPR036388">
    <property type="entry name" value="WH-like_DNA-bd_sf"/>
</dbReference>
<dbReference type="GO" id="GO:0003677">
    <property type="term" value="F:DNA binding"/>
    <property type="evidence" value="ECO:0007669"/>
    <property type="project" value="UniProtKB-KW"/>
</dbReference>
<dbReference type="SMART" id="SM00895">
    <property type="entry name" value="FCD"/>
    <property type="match status" value="1"/>
</dbReference>
<evidence type="ECO:0000313" key="6">
    <source>
        <dbReference type="Proteomes" id="UP000000485"/>
    </source>
</evidence>
<dbReference type="Gene3D" id="1.20.120.530">
    <property type="entry name" value="GntR ligand-binding domain-like"/>
    <property type="match status" value="1"/>
</dbReference>
<dbReference type="Pfam" id="PF07729">
    <property type="entry name" value="FCD"/>
    <property type="match status" value="1"/>
</dbReference>
<dbReference type="eggNOG" id="COG2186">
    <property type="taxonomic scope" value="Bacteria"/>
</dbReference>
<dbReference type="GO" id="GO:0003700">
    <property type="term" value="F:DNA-binding transcription factor activity"/>
    <property type="evidence" value="ECO:0007669"/>
    <property type="project" value="InterPro"/>
</dbReference>
<gene>
    <name evidence="5" type="ordered locus">Celgi_2484</name>
</gene>
<sequence length="217" mass="23863">MTRRTGLIDSTVQELRSRITSGEWSVGTRIPPEPQLVALLGVGRNTVREAVQSLVHSGLLERRQGSGTYVLSSSEMAATMGRQIAEARQRDVVEVRRALEVEAARLASRRRTALDASALLDRRDERSAAYHAADLERMVSTDLALHRTIVRAAGNPVLVSLYENLIDAIGENIRFNFVTDYHGQSAHDGLIDAIVAGDEDRAVEETHHYLSALLGEP</sequence>
<keyword evidence="2" id="KW-0238">DNA-binding</keyword>
<protein>
    <submittedName>
        <fullName evidence="5">GntR domain protein</fullName>
    </submittedName>
</protein>
<name>F8A2J0_CELGA</name>
<dbReference type="Pfam" id="PF00392">
    <property type="entry name" value="GntR"/>
    <property type="match status" value="1"/>
</dbReference>
<dbReference type="Gene3D" id="1.10.10.10">
    <property type="entry name" value="Winged helix-like DNA-binding domain superfamily/Winged helix DNA-binding domain"/>
    <property type="match status" value="1"/>
</dbReference>
<reference evidence="6" key="1">
    <citation type="submission" date="2011-04" db="EMBL/GenBank/DDBJ databases">
        <title>Complete sequence of Cellvibrio gilvus ATCC 13127.</title>
        <authorList>
            <person name="Lucas S."/>
            <person name="Han J."/>
            <person name="Lapidus A."/>
            <person name="Cheng J.-F."/>
            <person name="Goodwin L."/>
            <person name="Pitluck S."/>
            <person name="Peters L."/>
            <person name="Munk A."/>
            <person name="Detter J.C."/>
            <person name="Han C."/>
            <person name="Tapia R."/>
            <person name="Land M."/>
            <person name="Hauser L."/>
            <person name="Kyrpides N."/>
            <person name="Ivanova N."/>
            <person name="Ovchinnikova G."/>
            <person name="Pagani I."/>
            <person name="Mead D."/>
            <person name="Brumm P."/>
            <person name="Woyke T."/>
        </authorList>
    </citation>
    <scope>NUCLEOTIDE SEQUENCE [LARGE SCALE GENOMIC DNA]</scope>
    <source>
        <strain evidence="6">ATCC 13127 / NRRL B-14078</strain>
    </source>
</reference>
<dbReference type="OrthoDB" id="3575876at2"/>
<dbReference type="PANTHER" id="PTHR43537">
    <property type="entry name" value="TRANSCRIPTIONAL REGULATOR, GNTR FAMILY"/>
    <property type="match status" value="1"/>
</dbReference>
<proteinExistence type="predicted"/>
<dbReference type="SMART" id="SM00345">
    <property type="entry name" value="HTH_GNTR"/>
    <property type="match status" value="1"/>
</dbReference>
<feature type="domain" description="HTH gntR-type" evidence="4">
    <location>
        <begin position="5"/>
        <end position="73"/>
    </location>
</feature>
<dbReference type="PRINTS" id="PR00035">
    <property type="entry name" value="HTHGNTR"/>
</dbReference>
<dbReference type="InterPro" id="IPR011711">
    <property type="entry name" value="GntR_C"/>
</dbReference>
<dbReference type="KEGG" id="cga:Celgi_2484"/>
<dbReference type="InterPro" id="IPR008920">
    <property type="entry name" value="TF_FadR/GntR_C"/>
</dbReference>
<organism evidence="5 6">
    <name type="scientific">Cellulomonas gilvus (strain ATCC 13127 / NRRL B-14078)</name>
    <name type="common">Cellvibrio gilvus</name>
    <dbReference type="NCBI Taxonomy" id="593907"/>
    <lineage>
        <taxon>Bacteria</taxon>
        <taxon>Bacillati</taxon>
        <taxon>Actinomycetota</taxon>
        <taxon>Actinomycetes</taxon>
        <taxon>Micrococcales</taxon>
        <taxon>Cellulomonadaceae</taxon>
        <taxon>Cellulomonas</taxon>
    </lineage>
</organism>
<dbReference type="SUPFAM" id="SSF48008">
    <property type="entry name" value="GntR ligand-binding domain-like"/>
    <property type="match status" value="1"/>
</dbReference>
<keyword evidence="1" id="KW-0805">Transcription regulation</keyword>
<dbReference type="PANTHER" id="PTHR43537:SF47">
    <property type="entry name" value="REGULATORY PROTEIN GNTR HTH"/>
    <property type="match status" value="1"/>
</dbReference>
<dbReference type="SUPFAM" id="SSF46785">
    <property type="entry name" value="Winged helix' DNA-binding domain"/>
    <property type="match status" value="1"/>
</dbReference>
<keyword evidence="3" id="KW-0804">Transcription</keyword>
<dbReference type="Proteomes" id="UP000000485">
    <property type="component" value="Chromosome"/>
</dbReference>
<evidence type="ECO:0000259" key="4">
    <source>
        <dbReference type="PROSITE" id="PS50949"/>
    </source>
</evidence>
<evidence type="ECO:0000256" key="1">
    <source>
        <dbReference type="ARBA" id="ARBA00023015"/>
    </source>
</evidence>
<dbReference type="RefSeq" id="WP_013884501.1">
    <property type="nucleotide sequence ID" value="NC_015671.1"/>
</dbReference>
<dbReference type="HOGENOM" id="CLU_017584_9_2_11"/>
<keyword evidence="6" id="KW-1185">Reference proteome</keyword>
<dbReference type="CDD" id="cd07377">
    <property type="entry name" value="WHTH_GntR"/>
    <property type="match status" value="1"/>
</dbReference>
<dbReference type="InterPro" id="IPR036390">
    <property type="entry name" value="WH_DNA-bd_sf"/>
</dbReference>
<accession>F8A2J0</accession>
<dbReference type="AlphaFoldDB" id="F8A2J0"/>
<evidence type="ECO:0000256" key="3">
    <source>
        <dbReference type="ARBA" id="ARBA00023163"/>
    </source>
</evidence>
<dbReference type="PROSITE" id="PS50949">
    <property type="entry name" value="HTH_GNTR"/>
    <property type="match status" value="1"/>
</dbReference>
<dbReference type="STRING" id="593907.Celgi_2484"/>